<protein>
    <submittedName>
        <fullName evidence="4">F-box and leucine-rich repeat protein 13 isoform X2</fullName>
    </submittedName>
</protein>
<evidence type="ECO:0000256" key="1">
    <source>
        <dbReference type="ARBA" id="ARBA00022786"/>
    </source>
</evidence>
<sequence length="770" mass="88390">MHLKLFELIMSIGANLNESILVYLKQHRVPDVFESLVTALAVYQPADVEGFMIAKIFELKEDPAKFEQLAWDSFIETKKIPLYGAFCTDFFWSLNYNFFQTDFLLTAKAWTFYNQTLMRKCYRSLYLYWKSAVHNKCVLKKELEEAHNYYISKTKRKHLRGWQSWIHYKKKKLIEIDQLVKRCFDKALQKCVFNAWFKHSIEMKLKREFFERKILESNEEILKDPVSVLPEKISVNIFSFVTLRDLLNCVMVCQKWKEVTQSKVLWSRIDLANSEKNSVSNTVMMNLIQKYRSILCQLNLRDCQSLSLDVMHSICSCRNLLDLNISCCQSVNDDVLKEISYGCISLLYLNVSHTKITDLSLRFIARYCTSIRYLDISHCKNITDKGLFYLANGKYTQKLVHLNMSGCVQLTPDGFHCLADGCTALNTIILNEFPRLTDECLEALVIKCRDLRFMSVLDSPLLTDASISLLVTAEKLAVLKLEGNNFVTDVSVNAVCINSELRHLYFVGVERITDASMKSLLRCKNLSVLNFADCSQISDFGVQFLVYGGLGSNLHEINLSNCVRITDLSLLKISLRCSSLTYANFSYCQNITDAGIEVLSAIQTLVSLDITACRITDVGAASLANNPNFKDIFLSECHSITDVGIEKLLPSERNLEIFDLSHLNFITDQCLKSLAYYCRRLRIFNISGCELISDEGIKYLCGVCRYLEQIDMSRCNLLTDRALNHIRKGCLYMKVVNILNCNGFTNYAVTKLRNKIKGKVFYTNDDFTSM</sequence>
<dbReference type="Proteomes" id="UP001652625">
    <property type="component" value="Chromosome 14"/>
</dbReference>
<dbReference type="SUPFAM" id="SSF52047">
    <property type="entry name" value="RNI-like"/>
    <property type="match status" value="2"/>
</dbReference>
<dbReference type="PANTHER" id="PTHR13318">
    <property type="entry name" value="PARTNER OF PAIRED, ISOFORM B-RELATED"/>
    <property type="match status" value="1"/>
</dbReference>
<evidence type="ECO:0000259" key="2">
    <source>
        <dbReference type="PROSITE" id="PS50181"/>
    </source>
</evidence>
<evidence type="ECO:0000313" key="4">
    <source>
        <dbReference type="RefSeq" id="XP_065673432.1"/>
    </source>
</evidence>
<gene>
    <name evidence="4" type="primary">LOC100213895</name>
</gene>
<dbReference type="InterPro" id="IPR032675">
    <property type="entry name" value="LRR_dom_sf"/>
</dbReference>
<dbReference type="PROSITE" id="PS50181">
    <property type="entry name" value="FBOX"/>
    <property type="match status" value="1"/>
</dbReference>
<keyword evidence="3" id="KW-1185">Reference proteome</keyword>
<dbReference type="Gene3D" id="3.80.10.10">
    <property type="entry name" value="Ribonuclease Inhibitor"/>
    <property type="match status" value="3"/>
</dbReference>
<dbReference type="InterPro" id="IPR036047">
    <property type="entry name" value="F-box-like_dom_sf"/>
</dbReference>
<dbReference type="SMART" id="SM00256">
    <property type="entry name" value="FBOX"/>
    <property type="match status" value="1"/>
</dbReference>
<keyword evidence="1" id="KW-0833">Ubl conjugation pathway</keyword>
<dbReference type="Pfam" id="PF25372">
    <property type="entry name" value="DUF7885"/>
    <property type="match status" value="2"/>
</dbReference>
<proteinExistence type="predicted"/>
<reference evidence="4" key="1">
    <citation type="submission" date="2025-08" db="UniProtKB">
        <authorList>
            <consortium name="RefSeq"/>
        </authorList>
    </citation>
    <scope>IDENTIFICATION</scope>
</reference>
<organism evidence="3 4">
    <name type="scientific">Hydra vulgaris</name>
    <name type="common">Hydra</name>
    <name type="synonym">Hydra attenuata</name>
    <dbReference type="NCBI Taxonomy" id="6087"/>
    <lineage>
        <taxon>Eukaryota</taxon>
        <taxon>Metazoa</taxon>
        <taxon>Cnidaria</taxon>
        <taxon>Hydrozoa</taxon>
        <taxon>Hydroidolina</taxon>
        <taxon>Anthoathecata</taxon>
        <taxon>Aplanulata</taxon>
        <taxon>Hydridae</taxon>
        <taxon>Hydra</taxon>
    </lineage>
</organism>
<dbReference type="InterPro" id="IPR006553">
    <property type="entry name" value="Leu-rich_rpt_Cys-con_subtyp"/>
</dbReference>
<feature type="domain" description="F-box" evidence="2">
    <location>
        <begin position="223"/>
        <end position="269"/>
    </location>
</feature>
<dbReference type="InterPro" id="IPR001810">
    <property type="entry name" value="F-box_dom"/>
</dbReference>
<dbReference type="Pfam" id="PF12937">
    <property type="entry name" value="F-box-like"/>
    <property type="match status" value="1"/>
</dbReference>
<accession>A0ABM4DG73</accession>
<dbReference type="SMART" id="SM00367">
    <property type="entry name" value="LRR_CC"/>
    <property type="match status" value="14"/>
</dbReference>
<dbReference type="InterPro" id="IPR057207">
    <property type="entry name" value="FBXL15_LRR"/>
</dbReference>
<dbReference type="GeneID" id="100213895"/>
<evidence type="ECO:0000313" key="3">
    <source>
        <dbReference type="Proteomes" id="UP001652625"/>
    </source>
</evidence>
<dbReference type="SUPFAM" id="SSF81383">
    <property type="entry name" value="F-box domain"/>
    <property type="match status" value="1"/>
</dbReference>
<name>A0ABM4DG73_HYDVU</name>
<dbReference type="Gene3D" id="1.20.1280.50">
    <property type="match status" value="1"/>
</dbReference>
<dbReference type="RefSeq" id="XP_065673432.1">
    <property type="nucleotide sequence ID" value="XM_065817360.1"/>
</dbReference>
<dbReference type="CDD" id="cd22961">
    <property type="entry name" value="DD_TEX55-like"/>
    <property type="match status" value="1"/>
</dbReference>